<keyword evidence="8" id="KW-1185">Reference proteome</keyword>
<feature type="transmembrane region" description="Helical" evidence="6">
    <location>
        <begin position="352"/>
        <end position="370"/>
    </location>
</feature>
<evidence type="ECO:0000313" key="7">
    <source>
        <dbReference type="EMBL" id="BDI04934.1"/>
    </source>
</evidence>
<feature type="transmembrane region" description="Helical" evidence="6">
    <location>
        <begin position="109"/>
        <end position="132"/>
    </location>
</feature>
<dbReference type="PANTHER" id="PTHR30250">
    <property type="entry name" value="PST FAMILY PREDICTED COLANIC ACID TRANSPORTER"/>
    <property type="match status" value="1"/>
</dbReference>
<accession>A0ABM7YKN4</accession>
<keyword evidence="5 6" id="KW-0472">Membrane</keyword>
<evidence type="ECO:0000256" key="4">
    <source>
        <dbReference type="ARBA" id="ARBA00022989"/>
    </source>
</evidence>
<organism evidence="7 8">
    <name type="scientific">Sphaerotilus microaerophilus</name>
    <dbReference type="NCBI Taxonomy" id="2914710"/>
    <lineage>
        <taxon>Bacteria</taxon>
        <taxon>Pseudomonadati</taxon>
        <taxon>Pseudomonadota</taxon>
        <taxon>Betaproteobacteria</taxon>
        <taxon>Burkholderiales</taxon>
        <taxon>Sphaerotilaceae</taxon>
        <taxon>Sphaerotilus</taxon>
    </lineage>
</organism>
<reference evidence="7" key="1">
    <citation type="submission" date="2022-04" db="EMBL/GenBank/DDBJ databases">
        <title>Whole genome sequence of Sphaerotilus sp. FB-5.</title>
        <authorList>
            <person name="Takeda M."/>
            <person name="Narihara S."/>
            <person name="Akimoto M."/>
            <person name="Akimoto R."/>
            <person name="Nishiyashiki S."/>
            <person name="Murakami T."/>
        </authorList>
    </citation>
    <scope>NUCLEOTIDE SEQUENCE</scope>
    <source>
        <strain evidence="7">FB-5</strain>
    </source>
</reference>
<gene>
    <name evidence="7" type="ORF">CATMQ487_19040</name>
</gene>
<feature type="transmembrane region" description="Helical" evidence="6">
    <location>
        <begin position="144"/>
        <end position="162"/>
    </location>
</feature>
<proteinExistence type="predicted"/>
<feature type="transmembrane region" description="Helical" evidence="6">
    <location>
        <begin position="284"/>
        <end position="308"/>
    </location>
</feature>
<keyword evidence="2" id="KW-1003">Cell membrane</keyword>
<feature type="transmembrane region" description="Helical" evidence="6">
    <location>
        <begin position="231"/>
        <end position="251"/>
    </location>
</feature>
<dbReference type="PANTHER" id="PTHR30250:SF11">
    <property type="entry name" value="O-ANTIGEN TRANSPORTER-RELATED"/>
    <property type="match status" value="1"/>
</dbReference>
<evidence type="ECO:0000256" key="1">
    <source>
        <dbReference type="ARBA" id="ARBA00004651"/>
    </source>
</evidence>
<feature type="transmembrane region" description="Helical" evidence="6">
    <location>
        <begin position="168"/>
        <end position="189"/>
    </location>
</feature>
<evidence type="ECO:0000256" key="5">
    <source>
        <dbReference type="ARBA" id="ARBA00023136"/>
    </source>
</evidence>
<keyword evidence="3 6" id="KW-0812">Transmembrane</keyword>
<feature type="transmembrane region" description="Helical" evidence="6">
    <location>
        <begin position="40"/>
        <end position="65"/>
    </location>
</feature>
<evidence type="ECO:0000313" key="8">
    <source>
        <dbReference type="Proteomes" id="UP001057498"/>
    </source>
</evidence>
<feature type="transmembrane region" description="Helical" evidence="6">
    <location>
        <begin position="12"/>
        <end position="34"/>
    </location>
</feature>
<evidence type="ECO:0008006" key="9">
    <source>
        <dbReference type="Google" id="ProtNLM"/>
    </source>
</evidence>
<dbReference type="Proteomes" id="UP001057498">
    <property type="component" value="Chromosome"/>
</dbReference>
<keyword evidence="4 6" id="KW-1133">Transmembrane helix</keyword>
<dbReference type="InterPro" id="IPR050833">
    <property type="entry name" value="Poly_Biosynth_Transport"/>
</dbReference>
<feature type="transmembrane region" description="Helical" evidence="6">
    <location>
        <begin position="376"/>
        <end position="398"/>
    </location>
</feature>
<feature type="transmembrane region" description="Helical" evidence="6">
    <location>
        <begin position="77"/>
        <end position="97"/>
    </location>
</feature>
<comment type="subcellular location">
    <subcellularLocation>
        <location evidence="1">Cell membrane</location>
        <topology evidence="1">Multi-pass membrane protein</topology>
    </subcellularLocation>
</comment>
<dbReference type="EMBL" id="AP025730">
    <property type="protein sequence ID" value="BDI04934.1"/>
    <property type="molecule type" value="Genomic_DNA"/>
</dbReference>
<evidence type="ECO:0000256" key="2">
    <source>
        <dbReference type="ARBA" id="ARBA00022475"/>
    </source>
</evidence>
<protein>
    <recommendedName>
        <fullName evidence="9">Membrane protein involved in the export of O-antigen and teichoic acid</fullName>
    </recommendedName>
</protein>
<feature type="transmembrane region" description="Helical" evidence="6">
    <location>
        <begin position="320"/>
        <end position="340"/>
    </location>
</feature>
<name>A0ABM7YKN4_9BURK</name>
<evidence type="ECO:0000256" key="3">
    <source>
        <dbReference type="ARBA" id="ARBA00022692"/>
    </source>
</evidence>
<sequence>MASFLRSSSLTVLSTVGVTVCGLFTSVLTARLLGPEGRGLLAAVILIATLAARSAQLGLGSAFVYFVKSRRAGPMAVLLPAAASLVTLAAAALALLGTHLSSGRGVENLSWLTLLLSALMALNTFVIAVSPLRSDLVFHNAARLLPNLGYALALLPVLALGLHVELPWLLGVQVLAYAGVNVASIVWMARARIWSAEASGAALGVVEFVRYGLLQHGTVLVGLLVLNFDKLIALGASSLANFGFYALAFSVSRMIGSIQDALSTALFSRYAGGSTQVLSEKVNFVFRLTFVPMLLVAALGALLSPWVIPLLFGTAFRPVVTPFCVLLFECVVGGASWTLAQRFVGAGRPGLVFFRQAIAAVPVLCAIPFVQGENLFVTLSYLMLAGAALRLAISWAMYPTVLGEPLPTPWPTRADLAYLGRLIKRQRSA</sequence>
<evidence type="ECO:0000256" key="6">
    <source>
        <dbReference type="SAM" id="Phobius"/>
    </source>
</evidence>